<evidence type="ECO:0000313" key="9">
    <source>
        <dbReference type="Proteomes" id="UP000663929"/>
    </source>
</evidence>
<dbReference type="PROSITE" id="PS50206">
    <property type="entry name" value="RHODANESE_3"/>
    <property type="match status" value="2"/>
</dbReference>
<feature type="region of interest" description="Disordered" evidence="5">
    <location>
        <begin position="368"/>
        <end position="392"/>
    </location>
</feature>
<keyword evidence="4 6" id="KW-0472">Membrane</keyword>
<feature type="compositionally biased region" description="Polar residues" evidence="5">
    <location>
        <begin position="51"/>
        <end position="75"/>
    </location>
</feature>
<feature type="transmembrane region" description="Helical" evidence="6">
    <location>
        <begin position="404"/>
        <end position="421"/>
    </location>
</feature>
<feature type="transmembrane region" description="Helical" evidence="6">
    <location>
        <begin position="467"/>
        <end position="490"/>
    </location>
</feature>
<dbReference type="Gene3D" id="3.40.250.10">
    <property type="entry name" value="Rhodanese-like domain"/>
    <property type="match status" value="2"/>
</dbReference>
<dbReference type="GO" id="GO:0016020">
    <property type="term" value="C:membrane"/>
    <property type="evidence" value="ECO:0007669"/>
    <property type="project" value="UniProtKB-SubCell"/>
</dbReference>
<dbReference type="SMART" id="SM00450">
    <property type="entry name" value="RHOD"/>
    <property type="match status" value="2"/>
</dbReference>
<dbReference type="InterPro" id="IPR050229">
    <property type="entry name" value="GlpE_sulfurtransferase"/>
</dbReference>
<feature type="domain" description="Rhodanese" evidence="7">
    <location>
        <begin position="116"/>
        <end position="212"/>
    </location>
</feature>
<dbReference type="AlphaFoldDB" id="A0A8A4TST6"/>
<proteinExistence type="predicted"/>
<evidence type="ECO:0000256" key="3">
    <source>
        <dbReference type="ARBA" id="ARBA00022989"/>
    </source>
</evidence>
<feature type="compositionally biased region" description="Gly residues" evidence="5">
    <location>
        <begin position="370"/>
        <end position="380"/>
    </location>
</feature>
<keyword evidence="9" id="KW-1185">Reference proteome</keyword>
<keyword evidence="3 6" id="KW-1133">Transmembrane helix</keyword>
<evidence type="ECO:0000256" key="1">
    <source>
        <dbReference type="ARBA" id="ARBA00004141"/>
    </source>
</evidence>
<evidence type="ECO:0000256" key="6">
    <source>
        <dbReference type="SAM" id="Phobius"/>
    </source>
</evidence>
<reference evidence="8" key="1">
    <citation type="submission" date="2021-03" db="EMBL/GenBank/DDBJ databases">
        <title>Acanthopleuribacteraceae sp. M133.</title>
        <authorList>
            <person name="Wang G."/>
        </authorList>
    </citation>
    <scope>NUCLEOTIDE SEQUENCE</scope>
    <source>
        <strain evidence="8">M133</strain>
    </source>
</reference>
<dbReference type="RefSeq" id="WP_237382669.1">
    <property type="nucleotide sequence ID" value="NZ_CP071793.1"/>
</dbReference>
<dbReference type="UniPathway" id="UPA00895"/>
<gene>
    <name evidence="8" type="ORF">J3U87_08825</name>
</gene>
<protein>
    <recommendedName>
        <fullName evidence="7">Rhodanese domain-containing protein</fullName>
    </recommendedName>
</protein>
<dbReference type="KEGG" id="scor:J3U87_08825"/>
<dbReference type="InterPro" id="IPR001763">
    <property type="entry name" value="Rhodanese-like_dom"/>
</dbReference>
<evidence type="ECO:0000256" key="5">
    <source>
        <dbReference type="SAM" id="MobiDB-lite"/>
    </source>
</evidence>
<dbReference type="InterPro" id="IPR036873">
    <property type="entry name" value="Rhodanese-like_dom_sf"/>
</dbReference>
<accession>A0A8A4TST6</accession>
<dbReference type="Pfam" id="PF07291">
    <property type="entry name" value="MauE"/>
    <property type="match status" value="1"/>
</dbReference>
<evidence type="ECO:0000259" key="7">
    <source>
        <dbReference type="PROSITE" id="PS50206"/>
    </source>
</evidence>
<dbReference type="InterPro" id="IPR009908">
    <property type="entry name" value="Methylamine_util_MauE"/>
</dbReference>
<comment type="subcellular location">
    <subcellularLocation>
        <location evidence="1">Membrane</location>
        <topology evidence="1">Multi-pass membrane protein</topology>
    </subcellularLocation>
</comment>
<dbReference type="EMBL" id="CP071793">
    <property type="protein sequence ID" value="QTD52563.1"/>
    <property type="molecule type" value="Genomic_DNA"/>
</dbReference>
<dbReference type="Proteomes" id="UP000663929">
    <property type="component" value="Chromosome"/>
</dbReference>
<dbReference type="PANTHER" id="PTHR43031:SF18">
    <property type="entry name" value="RHODANESE-RELATED SULFURTRANSFERASES"/>
    <property type="match status" value="1"/>
</dbReference>
<feature type="region of interest" description="Disordered" evidence="5">
    <location>
        <begin position="47"/>
        <end position="83"/>
    </location>
</feature>
<dbReference type="CDD" id="cd00158">
    <property type="entry name" value="RHOD"/>
    <property type="match status" value="2"/>
</dbReference>
<evidence type="ECO:0000256" key="2">
    <source>
        <dbReference type="ARBA" id="ARBA00022692"/>
    </source>
</evidence>
<feature type="domain" description="Rhodanese" evidence="7">
    <location>
        <begin position="265"/>
        <end position="361"/>
    </location>
</feature>
<dbReference type="Pfam" id="PF00581">
    <property type="entry name" value="Rhodanese"/>
    <property type="match status" value="2"/>
</dbReference>
<keyword evidence="2 6" id="KW-0812">Transmembrane</keyword>
<evidence type="ECO:0000256" key="4">
    <source>
        <dbReference type="ARBA" id="ARBA00023136"/>
    </source>
</evidence>
<name>A0A8A4TST6_SULCO</name>
<feature type="transmembrane region" description="Helical" evidence="6">
    <location>
        <begin position="497"/>
        <end position="518"/>
    </location>
</feature>
<dbReference type="GO" id="GO:0030416">
    <property type="term" value="P:methylamine metabolic process"/>
    <property type="evidence" value="ECO:0007669"/>
    <property type="project" value="InterPro"/>
</dbReference>
<dbReference type="SUPFAM" id="SSF52821">
    <property type="entry name" value="Rhodanese/Cell cycle control phosphatase"/>
    <property type="match status" value="2"/>
</dbReference>
<dbReference type="PANTHER" id="PTHR43031">
    <property type="entry name" value="FAD-DEPENDENT OXIDOREDUCTASE"/>
    <property type="match status" value="1"/>
</dbReference>
<organism evidence="8 9">
    <name type="scientific">Sulfidibacter corallicola</name>
    <dbReference type="NCBI Taxonomy" id="2818388"/>
    <lineage>
        <taxon>Bacteria</taxon>
        <taxon>Pseudomonadati</taxon>
        <taxon>Acidobacteriota</taxon>
        <taxon>Holophagae</taxon>
        <taxon>Acanthopleuribacterales</taxon>
        <taxon>Acanthopleuribacteraceae</taxon>
        <taxon>Sulfidibacter</taxon>
    </lineage>
</organism>
<evidence type="ECO:0000313" key="8">
    <source>
        <dbReference type="EMBL" id="QTD52563.1"/>
    </source>
</evidence>
<sequence length="581" mass="63448">MRLSVPAQIVVLLSLALILGIANNFRPKAQIEWLRDWPDYAAVAPKAETADQAQPGTSDAATTSDEADQGQSEPSDVSPAAALAEGDPGEVADFVTANSGITDIGIERAAQIYRHAADFTFWIDARSPELFEKGHIDNAHLLYLYEKHDYMDAILAEIEASQPVALVVYCKGKECTDSHHLAQDLEANGFANIFVYKDGYDDWYKAGLPVTGTDVSVTANTETAETDTNEGSVEGDPSEVADFVTSHVGISDIDLLRARQIYEFAGDFTLWIDARSGELFDKGHIKGAQLLHLYEKHDYMPQVMAVIEEKQPVALVVYCKGKECTDSHHLAEDLQAQGYENIFVYKDGFDDWYKAGYPIVGTLAEAPATGEGGTATGEGGTATAQAERPPLETEKPPGMYLEHVVRDMVPFVLGLLLLVFWKPSRQSPAALWGSCLMVGAFFIWAAYPKIANPFLFAKDIWNYDLAPAFMINISALWLPMIELLAALAVMTGILRRGGGLVISGLLVIFIVAVSANVLRGHEFNCGCTSTATMFTDTYLPGWNDKYTLILRDIGLLAMSWLAFRARDVEPARAVEAESLAA</sequence>
<feature type="transmembrane region" description="Helical" evidence="6">
    <location>
        <begin position="428"/>
        <end position="447"/>
    </location>
</feature>